<protein>
    <submittedName>
        <fullName evidence="1">Uncharacterized protein</fullName>
    </submittedName>
</protein>
<dbReference type="EMBL" id="QRBI01000120">
    <property type="protein sequence ID" value="RMC07223.1"/>
    <property type="molecule type" value="Genomic_DNA"/>
</dbReference>
<sequence>MQQKVRVSNPVQDIKLKLLKFSIRWMGVFTPVGTLKNRENRTGKEFPIDNFPVKKAAVTQKLILEEKLKYLYGKERLMGQIPILEIYELDFSGKVLNLSTLDEILHLPVNKSDYETHKTHDGNFKCCFCDTMAELFSYLHVSSFMGIRMALLLPDHFINIGQDILDITQLGHPGI</sequence>
<dbReference type="Proteomes" id="UP000269221">
    <property type="component" value="Unassembled WGS sequence"/>
</dbReference>
<accession>A0A3M0K226</accession>
<name>A0A3M0K226_HIRRU</name>
<organism evidence="1 2">
    <name type="scientific">Hirundo rustica rustica</name>
    <dbReference type="NCBI Taxonomy" id="333673"/>
    <lineage>
        <taxon>Eukaryota</taxon>
        <taxon>Metazoa</taxon>
        <taxon>Chordata</taxon>
        <taxon>Craniata</taxon>
        <taxon>Vertebrata</taxon>
        <taxon>Euteleostomi</taxon>
        <taxon>Archelosauria</taxon>
        <taxon>Archosauria</taxon>
        <taxon>Dinosauria</taxon>
        <taxon>Saurischia</taxon>
        <taxon>Theropoda</taxon>
        <taxon>Coelurosauria</taxon>
        <taxon>Aves</taxon>
        <taxon>Neognathae</taxon>
        <taxon>Neoaves</taxon>
        <taxon>Telluraves</taxon>
        <taxon>Australaves</taxon>
        <taxon>Passeriformes</taxon>
        <taxon>Sylvioidea</taxon>
        <taxon>Hirundinidae</taxon>
        <taxon>Hirundo</taxon>
    </lineage>
</organism>
<proteinExistence type="predicted"/>
<gene>
    <name evidence="1" type="ORF">DUI87_16679</name>
</gene>
<dbReference type="AlphaFoldDB" id="A0A3M0K226"/>
<reference evidence="1 2" key="1">
    <citation type="submission" date="2018-07" db="EMBL/GenBank/DDBJ databases">
        <title>A high quality draft genome assembly of the barn swallow (H. rustica rustica).</title>
        <authorList>
            <person name="Formenti G."/>
            <person name="Chiara M."/>
            <person name="Poveda L."/>
            <person name="Francoijs K.-J."/>
            <person name="Bonisoli-Alquati A."/>
            <person name="Canova L."/>
            <person name="Gianfranceschi L."/>
            <person name="Horner D.S."/>
            <person name="Saino N."/>
        </authorList>
    </citation>
    <scope>NUCLEOTIDE SEQUENCE [LARGE SCALE GENOMIC DNA]</scope>
    <source>
        <strain evidence="1">Chelidonia</strain>
        <tissue evidence="1">Blood</tissue>
    </source>
</reference>
<comment type="caution">
    <text evidence="1">The sequence shown here is derived from an EMBL/GenBank/DDBJ whole genome shotgun (WGS) entry which is preliminary data.</text>
</comment>
<keyword evidence="2" id="KW-1185">Reference proteome</keyword>
<evidence type="ECO:0000313" key="1">
    <source>
        <dbReference type="EMBL" id="RMC07223.1"/>
    </source>
</evidence>
<evidence type="ECO:0000313" key="2">
    <source>
        <dbReference type="Proteomes" id="UP000269221"/>
    </source>
</evidence>